<evidence type="ECO:0008006" key="4">
    <source>
        <dbReference type="Google" id="ProtNLM"/>
    </source>
</evidence>
<proteinExistence type="predicted"/>
<keyword evidence="3" id="KW-1185">Reference proteome</keyword>
<evidence type="ECO:0000313" key="2">
    <source>
        <dbReference type="EMBL" id="KAF2872001.1"/>
    </source>
</evidence>
<feature type="region of interest" description="Disordered" evidence="1">
    <location>
        <begin position="1"/>
        <end position="118"/>
    </location>
</feature>
<evidence type="ECO:0000256" key="1">
    <source>
        <dbReference type="SAM" id="MobiDB-lite"/>
    </source>
</evidence>
<dbReference type="OrthoDB" id="10570067at2759"/>
<feature type="compositionally biased region" description="Basic and acidic residues" evidence="1">
    <location>
        <begin position="77"/>
        <end position="118"/>
    </location>
</feature>
<dbReference type="AlphaFoldDB" id="A0A7C8MAE5"/>
<sequence>MTRIQELGEMINPGPARVGDWMDDTSGEDSNCSGEGSEAMGDQSDESEHEKDKAKAKGDVQQEMGKTEDDLDNDNDQGEHGMADVVEDHGGGDQGEDKQPEKGKTNGDVDHQEQSKHAADHGALLLLPKKKANKYAPVPTDYARIIFAIPAIATNILGRLPLTDRLACTAVNTCWNHQLSARPELWSTPTFAAPFLSLAALRNSASTASITHAEWLDALASADGATCTHPFCANTLEKAPHRTLDRAAINPVFLDRALASTKTCLSVRGATATLLVVDPEHVQPLLDLHVSTAATASWRAMLLTNPPVTRFQAYAAIPGDGVSSADGVTLGQVAEYLLFMFEWEARRDGVGVVVDVRAERILDAVIQRSLERGV</sequence>
<evidence type="ECO:0000313" key="3">
    <source>
        <dbReference type="Proteomes" id="UP000481861"/>
    </source>
</evidence>
<reference evidence="2 3" key="1">
    <citation type="submission" date="2020-01" db="EMBL/GenBank/DDBJ databases">
        <authorList>
            <consortium name="DOE Joint Genome Institute"/>
            <person name="Haridas S."/>
            <person name="Albert R."/>
            <person name="Binder M."/>
            <person name="Bloem J."/>
            <person name="Labutti K."/>
            <person name="Salamov A."/>
            <person name="Andreopoulos B."/>
            <person name="Baker S.E."/>
            <person name="Barry K."/>
            <person name="Bills G."/>
            <person name="Bluhm B.H."/>
            <person name="Cannon C."/>
            <person name="Castanera R."/>
            <person name="Culley D.E."/>
            <person name="Daum C."/>
            <person name="Ezra D."/>
            <person name="Gonzalez J.B."/>
            <person name="Henrissat B."/>
            <person name="Kuo A."/>
            <person name="Liang C."/>
            <person name="Lipzen A."/>
            <person name="Lutzoni F."/>
            <person name="Magnuson J."/>
            <person name="Mondo S."/>
            <person name="Nolan M."/>
            <person name="Ohm R."/>
            <person name="Pangilinan J."/>
            <person name="Park H.-J.H."/>
            <person name="Ramirez L."/>
            <person name="Alfaro M."/>
            <person name="Sun H."/>
            <person name="Tritt A."/>
            <person name="Yoshinaga Y."/>
            <person name="Zwiers L.-H.L."/>
            <person name="Turgeon B.G."/>
            <person name="Goodwin S.B."/>
            <person name="Spatafora J.W."/>
            <person name="Crous P.W."/>
            <person name="Grigoriev I.V."/>
        </authorList>
    </citation>
    <scope>NUCLEOTIDE SEQUENCE [LARGE SCALE GENOMIC DNA]</scope>
    <source>
        <strain evidence="2 3">CBS 611.86</strain>
    </source>
</reference>
<organism evidence="2 3">
    <name type="scientific">Massariosphaeria phaeospora</name>
    <dbReference type="NCBI Taxonomy" id="100035"/>
    <lineage>
        <taxon>Eukaryota</taxon>
        <taxon>Fungi</taxon>
        <taxon>Dikarya</taxon>
        <taxon>Ascomycota</taxon>
        <taxon>Pezizomycotina</taxon>
        <taxon>Dothideomycetes</taxon>
        <taxon>Pleosporomycetidae</taxon>
        <taxon>Pleosporales</taxon>
        <taxon>Pleosporales incertae sedis</taxon>
        <taxon>Massariosphaeria</taxon>
    </lineage>
</organism>
<protein>
    <recommendedName>
        <fullName evidence="4">F-box domain-containing protein</fullName>
    </recommendedName>
</protein>
<gene>
    <name evidence="2" type="ORF">BDV95DRAFT_606566</name>
</gene>
<name>A0A7C8MAE5_9PLEO</name>
<accession>A0A7C8MAE5</accession>
<feature type="compositionally biased region" description="Basic and acidic residues" evidence="1">
    <location>
        <begin position="46"/>
        <end position="68"/>
    </location>
</feature>
<dbReference type="EMBL" id="JAADJZ010000010">
    <property type="protein sequence ID" value="KAF2872001.1"/>
    <property type="molecule type" value="Genomic_DNA"/>
</dbReference>
<dbReference type="Proteomes" id="UP000481861">
    <property type="component" value="Unassembled WGS sequence"/>
</dbReference>
<comment type="caution">
    <text evidence="2">The sequence shown here is derived from an EMBL/GenBank/DDBJ whole genome shotgun (WGS) entry which is preliminary data.</text>
</comment>